<evidence type="ECO:0000256" key="1">
    <source>
        <dbReference type="ARBA" id="ARBA00004123"/>
    </source>
</evidence>
<dbReference type="PANTHER" id="PTHR14513">
    <property type="entry name" value="PROTECTION OF TELOMERES 1"/>
    <property type="match status" value="1"/>
</dbReference>
<dbReference type="InterPro" id="IPR028389">
    <property type="entry name" value="POT1"/>
</dbReference>
<feature type="compositionally biased region" description="Basic and acidic residues" evidence="8">
    <location>
        <begin position="183"/>
        <end position="202"/>
    </location>
</feature>
<comment type="subcellular location">
    <subcellularLocation>
        <location evidence="2">Chromosome</location>
        <location evidence="2">Telomere</location>
    </subcellularLocation>
    <subcellularLocation>
        <location evidence="1">Nucleus</location>
    </subcellularLocation>
</comment>
<evidence type="ECO:0000313" key="10">
    <source>
        <dbReference type="EMBL" id="KAF1957697.1"/>
    </source>
</evidence>
<evidence type="ECO:0000256" key="3">
    <source>
        <dbReference type="ARBA" id="ARBA00008442"/>
    </source>
</evidence>
<dbReference type="InterPro" id="IPR032042">
    <property type="entry name" value="POT1PC"/>
</dbReference>
<keyword evidence="6" id="KW-0238">DNA-binding</keyword>
<dbReference type="EMBL" id="ML976988">
    <property type="protein sequence ID" value="KAF1957697.1"/>
    <property type="molecule type" value="Genomic_DNA"/>
</dbReference>
<keyword evidence="11" id="KW-1185">Reference proteome</keyword>
<evidence type="ECO:0000313" key="11">
    <source>
        <dbReference type="Proteomes" id="UP000800035"/>
    </source>
</evidence>
<dbReference type="PANTHER" id="PTHR14513:SF0">
    <property type="entry name" value="PROTECTION OF TELOMERES PROTEIN 1"/>
    <property type="match status" value="1"/>
</dbReference>
<dbReference type="GO" id="GO:0000783">
    <property type="term" value="C:nuclear telomere cap complex"/>
    <property type="evidence" value="ECO:0007669"/>
    <property type="project" value="TreeGrafter"/>
</dbReference>
<keyword evidence="5" id="KW-0779">Telomere</keyword>
<dbReference type="GO" id="GO:0016233">
    <property type="term" value="P:telomere capping"/>
    <property type="evidence" value="ECO:0007669"/>
    <property type="project" value="TreeGrafter"/>
</dbReference>
<dbReference type="GO" id="GO:0032210">
    <property type="term" value="P:regulation of telomere maintenance via telomerase"/>
    <property type="evidence" value="ECO:0007669"/>
    <property type="project" value="TreeGrafter"/>
</dbReference>
<sequence length="433" mass="50513">MAAFGRRGCLIKDLQVDKFCDLVAEVVKTFYSHDTMDIYVTDYTENKDLFLYTDPDDPDVTENFGYPTAKNWRGPYGQITIMVHLWEPHASFTRLNINEGDIVFLQNVRPKMSQDGKLEAAIHQDRQYPEKICVMKCRDPRQLAGLQQRKLAWEEAQKHKKTGDDQNLPKKASAKASAKRKEKREQQRLQKELDQRELEEKVQASMQKQKQKEDTRAGLNLHVRAGFPDMNRISTIQEIVRNPYRHTTSEEGLPVKLPFINCKYKSHMRVVDMWPATLSDFAQSKGDPKFNPNVSDKDRRDGSHRYEWNFALLVEDAKSPAKSADERITLTFGNLQAQNLLKMDACNLKRDRTKLKELEEKLFILWGNLWERKVALWEEDRTKLPLPSDDPRLQLRNKPFECVIEEYGEPVGRGGEPEYWIRRFSTFNTTIMG</sequence>
<keyword evidence="7" id="KW-0539">Nucleus</keyword>
<reference evidence="10" key="1">
    <citation type="journal article" date="2020" name="Stud. Mycol.">
        <title>101 Dothideomycetes genomes: a test case for predicting lifestyles and emergence of pathogens.</title>
        <authorList>
            <person name="Haridas S."/>
            <person name="Albert R."/>
            <person name="Binder M."/>
            <person name="Bloem J."/>
            <person name="Labutti K."/>
            <person name="Salamov A."/>
            <person name="Andreopoulos B."/>
            <person name="Baker S."/>
            <person name="Barry K."/>
            <person name="Bills G."/>
            <person name="Bluhm B."/>
            <person name="Cannon C."/>
            <person name="Castanera R."/>
            <person name="Culley D."/>
            <person name="Daum C."/>
            <person name="Ezra D."/>
            <person name="Gonzalez J."/>
            <person name="Henrissat B."/>
            <person name="Kuo A."/>
            <person name="Liang C."/>
            <person name="Lipzen A."/>
            <person name="Lutzoni F."/>
            <person name="Magnuson J."/>
            <person name="Mondo S."/>
            <person name="Nolan M."/>
            <person name="Ohm R."/>
            <person name="Pangilinan J."/>
            <person name="Park H.-J."/>
            <person name="Ramirez L."/>
            <person name="Alfaro M."/>
            <person name="Sun H."/>
            <person name="Tritt A."/>
            <person name="Yoshinaga Y."/>
            <person name="Zwiers L.-H."/>
            <person name="Turgeon B."/>
            <person name="Goodwin S."/>
            <person name="Spatafora J."/>
            <person name="Crous P."/>
            <person name="Grigoriev I."/>
        </authorList>
    </citation>
    <scope>NUCLEOTIDE SEQUENCE</scope>
    <source>
        <strain evidence="10">CBS 675.92</strain>
    </source>
</reference>
<dbReference type="InterPro" id="IPR012340">
    <property type="entry name" value="NA-bd_OB-fold"/>
</dbReference>
<dbReference type="AlphaFoldDB" id="A0A6A5U9A5"/>
<dbReference type="OrthoDB" id="2186770at2759"/>
<dbReference type="Proteomes" id="UP000800035">
    <property type="component" value="Unassembled WGS sequence"/>
</dbReference>
<evidence type="ECO:0000256" key="8">
    <source>
        <dbReference type="SAM" id="MobiDB-lite"/>
    </source>
</evidence>
<dbReference type="GO" id="GO:0098505">
    <property type="term" value="F:G-rich strand telomeric DNA binding"/>
    <property type="evidence" value="ECO:0007669"/>
    <property type="project" value="TreeGrafter"/>
</dbReference>
<organism evidence="10 11">
    <name type="scientific">Byssothecium circinans</name>
    <dbReference type="NCBI Taxonomy" id="147558"/>
    <lineage>
        <taxon>Eukaryota</taxon>
        <taxon>Fungi</taxon>
        <taxon>Dikarya</taxon>
        <taxon>Ascomycota</taxon>
        <taxon>Pezizomycotina</taxon>
        <taxon>Dothideomycetes</taxon>
        <taxon>Pleosporomycetidae</taxon>
        <taxon>Pleosporales</taxon>
        <taxon>Massarineae</taxon>
        <taxon>Massarinaceae</taxon>
        <taxon>Byssothecium</taxon>
    </lineage>
</organism>
<dbReference type="Gene3D" id="2.40.50.140">
    <property type="entry name" value="Nucleic acid-binding proteins"/>
    <property type="match status" value="2"/>
</dbReference>
<evidence type="ECO:0000256" key="4">
    <source>
        <dbReference type="ARBA" id="ARBA00022454"/>
    </source>
</evidence>
<evidence type="ECO:0000256" key="7">
    <source>
        <dbReference type="ARBA" id="ARBA00023242"/>
    </source>
</evidence>
<evidence type="ECO:0000256" key="2">
    <source>
        <dbReference type="ARBA" id="ARBA00004574"/>
    </source>
</evidence>
<evidence type="ECO:0000259" key="9">
    <source>
        <dbReference type="Pfam" id="PF16686"/>
    </source>
</evidence>
<dbReference type="SUPFAM" id="SSF50249">
    <property type="entry name" value="Nucleic acid-binding proteins"/>
    <property type="match status" value="1"/>
</dbReference>
<evidence type="ECO:0000256" key="5">
    <source>
        <dbReference type="ARBA" id="ARBA00022895"/>
    </source>
</evidence>
<proteinExistence type="inferred from homology"/>
<keyword evidence="4" id="KW-0158">Chromosome</keyword>
<feature type="domain" description="Protection of telomeres protein 1 ssDNA-binding" evidence="9">
    <location>
        <begin position="10"/>
        <end position="155"/>
    </location>
</feature>
<dbReference type="Pfam" id="PF16686">
    <property type="entry name" value="POT1PC"/>
    <property type="match status" value="1"/>
</dbReference>
<protein>
    <recommendedName>
        <fullName evidence="9">Protection of telomeres protein 1 ssDNA-binding domain-containing protein</fullName>
    </recommendedName>
</protein>
<feature type="region of interest" description="Disordered" evidence="8">
    <location>
        <begin position="155"/>
        <end position="215"/>
    </location>
</feature>
<feature type="compositionally biased region" description="Basic and acidic residues" evidence="8">
    <location>
        <begin position="155"/>
        <end position="168"/>
    </location>
</feature>
<dbReference type="FunFam" id="2.40.50.140:FF:000303">
    <property type="entry name" value="Protection of telomeres protein 1"/>
    <property type="match status" value="1"/>
</dbReference>
<comment type="similarity">
    <text evidence="3">Belongs to the telombin family.</text>
</comment>
<name>A0A6A5U9A5_9PLEO</name>
<evidence type="ECO:0000256" key="6">
    <source>
        <dbReference type="ARBA" id="ARBA00023125"/>
    </source>
</evidence>
<accession>A0A6A5U9A5</accession>
<dbReference type="GO" id="GO:0010521">
    <property type="term" value="F:telomerase inhibitor activity"/>
    <property type="evidence" value="ECO:0007669"/>
    <property type="project" value="TreeGrafter"/>
</dbReference>
<gene>
    <name evidence="10" type="ORF">CC80DRAFT_32181</name>
</gene>